<dbReference type="GO" id="GO:0003677">
    <property type="term" value="F:DNA binding"/>
    <property type="evidence" value="ECO:0007669"/>
    <property type="project" value="InterPro"/>
</dbReference>
<dbReference type="InterPro" id="IPR013325">
    <property type="entry name" value="RNA_pol_sigma_r2"/>
</dbReference>
<dbReference type="PANTHER" id="PTHR43133:SF51">
    <property type="entry name" value="RNA POLYMERASE SIGMA FACTOR"/>
    <property type="match status" value="1"/>
</dbReference>
<dbReference type="SUPFAM" id="SSF88659">
    <property type="entry name" value="Sigma3 and sigma4 domains of RNA polymerase sigma factors"/>
    <property type="match status" value="1"/>
</dbReference>
<dbReference type="Gene3D" id="1.10.1740.10">
    <property type="match status" value="1"/>
</dbReference>
<comment type="caution">
    <text evidence="7">The sequence shown here is derived from an EMBL/GenBank/DDBJ whole genome shotgun (WGS) entry which is preliminary data.</text>
</comment>
<dbReference type="InterPro" id="IPR013249">
    <property type="entry name" value="RNA_pol_sigma70_r4_t2"/>
</dbReference>
<dbReference type="AlphaFoldDB" id="A0A644YTE5"/>
<dbReference type="EMBL" id="VSSQ01006194">
    <property type="protein sequence ID" value="MPM31845.1"/>
    <property type="molecule type" value="Genomic_DNA"/>
</dbReference>
<evidence type="ECO:0000256" key="2">
    <source>
        <dbReference type="ARBA" id="ARBA00023015"/>
    </source>
</evidence>
<gene>
    <name evidence="7" type="primary">sigV_9</name>
    <name evidence="7" type="ORF">SDC9_78402</name>
</gene>
<dbReference type="InterPro" id="IPR014284">
    <property type="entry name" value="RNA_pol_sigma-70_dom"/>
</dbReference>
<keyword evidence="4" id="KW-0804">Transcription</keyword>
<evidence type="ECO:0000256" key="4">
    <source>
        <dbReference type="ARBA" id="ARBA00023163"/>
    </source>
</evidence>
<dbReference type="CDD" id="cd06171">
    <property type="entry name" value="Sigma70_r4"/>
    <property type="match status" value="1"/>
</dbReference>
<comment type="similarity">
    <text evidence="1">Belongs to the sigma-70 factor family. ECF subfamily.</text>
</comment>
<dbReference type="Gene3D" id="1.10.10.10">
    <property type="entry name" value="Winged helix-like DNA-binding domain superfamily/Winged helix DNA-binding domain"/>
    <property type="match status" value="1"/>
</dbReference>
<evidence type="ECO:0000259" key="6">
    <source>
        <dbReference type="Pfam" id="PF08281"/>
    </source>
</evidence>
<dbReference type="InterPro" id="IPR039425">
    <property type="entry name" value="RNA_pol_sigma-70-like"/>
</dbReference>
<protein>
    <submittedName>
        <fullName evidence="7">RNA polymerase sigma factor SigV</fullName>
    </submittedName>
</protein>
<dbReference type="Pfam" id="PF08281">
    <property type="entry name" value="Sigma70_r4_2"/>
    <property type="match status" value="1"/>
</dbReference>
<evidence type="ECO:0000256" key="1">
    <source>
        <dbReference type="ARBA" id="ARBA00010641"/>
    </source>
</evidence>
<dbReference type="InterPro" id="IPR036388">
    <property type="entry name" value="WH-like_DNA-bd_sf"/>
</dbReference>
<reference evidence="7" key="1">
    <citation type="submission" date="2019-08" db="EMBL/GenBank/DDBJ databases">
        <authorList>
            <person name="Kucharzyk K."/>
            <person name="Murdoch R.W."/>
            <person name="Higgins S."/>
            <person name="Loffler F."/>
        </authorList>
    </citation>
    <scope>NUCLEOTIDE SEQUENCE</scope>
</reference>
<organism evidence="7">
    <name type="scientific">bioreactor metagenome</name>
    <dbReference type="NCBI Taxonomy" id="1076179"/>
    <lineage>
        <taxon>unclassified sequences</taxon>
        <taxon>metagenomes</taxon>
        <taxon>ecological metagenomes</taxon>
    </lineage>
</organism>
<proteinExistence type="inferred from homology"/>
<name>A0A644YTE5_9ZZZZ</name>
<dbReference type="PANTHER" id="PTHR43133">
    <property type="entry name" value="RNA POLYMERASE ECF-TYPE SIGMA FACTO"/>
    <property type="match status" value="1"/>
</dbReference>
<dbReference type="SUPFAM" id="SSF88946">
    <property type="entry name" value="Sigma2 domain of RNA polymerase sigma factors"/>
    <property type="match status" value="1"/>
</dbReference>
<evidence type="ECO:0000259" key="5">
    <source>
        <dbReference type="Pfam" id="PF04542"/>
    </source>
</evidence>
<dbReference type="NCBIfam" id="TIGR02937">
    <property type="entry name" value="sigma70-ECF"/>
    <property type="match status" value="1"/>
</dbReference>
<feature type="domain" description="RNA polymerase sigma-70 region 2" evidence="5">
    <location>
        <begin position="26"/>
        <end position="88"/>
    </location>
</feature>
<keyword evidence="2" id="KW-0805">Transcription regulation</keyword>
<dbReference type="Pfam" id="PF04542">
    <property type="entry name" value="Sigma70_r2"/>
    <property type="match status" value="1"/>
</dbReference>
<evidence type="ECO:0000256" key="3">
    <source>
        <dbReference type="ARBA" id="ARBA00023082"/>
    </source>
</evidence>
<evidence type="ECO:0000313" key="7">
    <source>
        <dbReference type="EMBL" id="MPM31845.1"/>
    </source>
</evidence>
<keyword evidence="3" id="KW-0731">Sigma factor</keyword>
<dbReference type="InterPro" id="IPR013324">
    <property type="entry name" value="RNA_pol_sigma_r3/r4-like"/>
</dbReference>
<feature type="domain" description="RNA polymerase sigma factor 70 region 4 type 2" evidence="6">
    <location>
        <begin position="110"/>
        <end position="160"/>
    </location>
</feature>
<dbReference type="GO" id="GO:0016987">
    <property type="term" value="F:sigma factor activity"/>
    <property type="evidence" value="ECO:0007669"/>
    <property type="project" value="UniProtKB-KW"/>
</dbReference>
<accession>A0A644YTE5</accession>
<sequence length="172" mass="20515">MNFRGFSKRSETIDEELLQELIDVDKHRLYRIAYIYVKNEEDALEIVQEAVYKAFLSIKKLKEPQYFNTWITKIIVNSSLDYIKKRNKVIYFGEEEELFGVGTKDKEYLDLYDAVDKLQGTYKTVIILKYFEDLKIRDIAKILELSESNVKNYMHKALNMLRVELKEGEDFE</sequence>
<dbReference type="InterPro" id="IPR007627">
    <property type="entry name" value="RNA_pol_sigma70_r2"/>
</dbReference>
<dbReference type="GO" id="GO:0006352">
    <property type="term" value="P:DNA-templated transcription initiation"/>
    <property type="evidence" value="ECO:0007669"/>
    <property type="project" value="InterPro"/>
</dbReference>